<keyword evidence="3" id="KW-1185">Reference proteome</keyword>
<dbReference type="EMBL" id="SMTK01000003">
    <property type="protein sequence ID" value="TDK25746.1"/>
    <property type="molecule type" value="Genomic_DNA"/>
</dbReference>
<gene>
    <name evidence="2" type="ORF">E2F48_10945</name>
</gene>
<evidence type="ECO:0000313" key="3">
    <source>
        <dbReference type="Proteomes" id="UP000295411"/>
    </source>
</evidence>
<dbReference type="GO" id="GO:0046503">
    <property type="term" value="P:glycerolipid catabolic process"/>
    <property type="evidence" value="ECO:0007669"/>
    <property type="project" value="TreeGrafter"/>
</dbReference>
<dbReference type="Gene3D" id="3.40.50.1820">
    <property type="entry name" value="alpha/beta hydrolase"/>
    <property type="match status" value="1"/>
</dbReference>
<dbReference type="GO" id="GO:0004806">
    <property type="term" value="F:triacylglycerol lipase activity"/>
    <property type="evidence" value="ECO:0007669"/>
    <property type="project" value="TreeGrafter"/>
</dbReference>
<organism evidence="2 3">
    <name type="scientific">Arthrobacter crusticola</name>
    <dbReference type="NCBI Taxonomy" id="2547960"/>
    <lineage>
        <taxon>Bacteria</taxon>
        <taxon>Bacillati</taxon>
        <taxon>Actinomycetota</taxon>
        <taxon>Actinomycetes</taxon>
        <taxon>Micrococcales</taxon>
        <taxon>Micrococcaceae</taxon>
        <taxon>Arthrobacter</taxon>
    </lineage>
</organism>
<accession>A0A4R5TX38</accession>
<dbReference type="AlphaFoldDB" id="A0A4R5TX38"/>
<proteinExistence type="predicted"/>
<dbReference type="InterPro" id="IPR000073">
    <property type="entry name" value="AB_hydrolase_1"/>
</dbReference>
<comment type="caution">
    <text evidence="2">The sequence shown here is derived from an EMBL/GenBank/DDBJ whole genome shotgun (WGS) entry which is preliminary data.</text>
</comment>
<feature type="domain" description="AB hydrolase-1" evidence="1">
    <location>
        <begin position="39"/>
        <end position="251"/>
    </location>
</feature>
<dbReference type="RefSeq" id="WP_133403979.1">
    <property type="nucleotide sequence ID" value="NZ_SMTK01000003.1"/>
</dbReference>
<dbReference type="Proteomes" id="UP000295411">
    <property type="component" value="Unassembled WGS sequence"/>
</dbReference>
<reference evidence="2 3" key="1">
    <citation type="submission" date="2019-03" db="EMBL/GenBank/DDBJ databases">
        <title>Arthrobacter sp. nov., an bacterium isolated from biocrust in Mu Us Desert.</title>
        <authorList>
            <person name="Lixiong L."/>
        </authorList>
    </citation>
    <scope>NUCLEOTIDE SEQUENCE [LARGE SCALE GENOMIC DNA]</scope>
    <source>
        <strain evidence="2 3">SLN-3</strain>
    </source>
</reference>
<keyword evidence="2" id="KW-0378">Hydrolase</keyword>
<evidence type="ECO:0000313" key="2">
    <source>
        <dbReference type="EMBL" id="TDK25746.1"/>
    </source>
</evidence>
<name>A0A4R5TX38_9MICC</name>
<evidence type="ECO:0000259" key="1">
    <source>
        <dbReference type="Pfam" id="PF12697"/>
    </source>
</evidence>
<sequence length="259" mass="26375">MSEVRSADGTRIGYETQGAGPAVILIDGAMCHRGAGPMRAVAPGLAPTRTVVLYDRRGRGASSDTLPYAVDREIEDIAALISAVGAPAALLGMSSGGALAALAAARLAAEVTDLIVYEVPFMPEPARPAALAYTAELGSALGAGDRDGAVTAFLTRVGVPGPAVQHMKSSPSWEGMTAIAPTLGYDDAVMGDSSIPAELASITARTLSLAGGASPDFLQWGARGIAELVPGAELDVLDGQGHDVDPARLAERVNVFLSR</sequence>
<dbReference type="InterPro" id="IPR050471">
    <property type="entry name" value="AB_hydrolase"/>
</dbReference>
<protein>
    <submittedName>
        <fullName evidence="2">Alpha/beta hydrolase</fullName>
    </submittedName>
</protein>
<dbReference type="PANTHER" id="PTHR43433:SF5">
    <property type="entry name" value="AB HYDROLASE-1 DOMAIN-CONTAINING PROTEIN"/>
    <property type="match status" value="1"/>
</dbReference>
<dbReference type="InterPro" id="IPR029058">
    <property type="entry name" value="AB_hydrolase_fold"/>
</dbReference>
<dbReference type="PANTHER" id="PTHR43433">
    <property type="entry name" value="HYDROLASE, ALPHA/BETA FOLD FAMILY PROTEIN"/>
    <property type="match status" value="1"/>
</dbReference>
<dbReference type="Pfam" id="PF12697">
    <property type="entry name" value="Abhydrolase_6"/>
    <property type="match status" value="1"/>
</dbReference>
<dbReference type="OrthoDB" id="63519at2"/>
<dbReference type="SUPFAM" id="SSF53474">
    <property type="entry name" value="alpha/beta-Hydrolases"/>
    <property type="match status" value="1"/>
</dbReference>